<name>A0A7E4VK11_PANRE</name>
<feature type="region of interest" description="Disordered" evidence="1">
    <location>
        <begin position="1"/>
        <end position="28"/>
    </location>
</feature>
<protein>
    <submittedName>
        <fullName evidence="3">DUF1713 domain-containing protein</fullName>
    </submittedName>
</protein>
<evidence type="ECO:0000256" key="1">
    <source>
        <dbReference type="SAM" id="MobiDB-lite"/>
    </source>
</evidence>
<keyword evidence="2" id="KW-1185">Reference proteome</keyword>
<evidence type="ECO:0000313" key="2">
    <source>
        <dbReference type="Proteomes" id="UP000492821"/>
    </source>
</evidence>
<proteinExistence type="predicted"/>
<sequence>MQRLGPISRQSGRFFGPQLASTPASQQPAIPSLPFSLPRIIEAPSSSNTLNGGAVPMYLPTIEKPVKVYSFPTPDKVVVEAPTILSLLIERVEPTKPMAPMTDPLPSKVVPLIAGPRMLTIRRKKMKKHKRRKRFDRDYFKYQKYHRQKKLKAEKVFRVRMNEMMKTLESFDPMQHVQETIKSAQREWSTDLTPSGKKKYPHWSELMALEELYDVPKDDYIDKRAGLPSEEDAQKISHLRKQYEVKYSRNAKVGGSDDS</sequence>
<reference evidence="2" key="1">
    <citation type="journal article" date="2013" name="Genetics">
        <title>The draft genome and transcriptome of Panagrellus redivivus are shaped by the harsh demands of a free-living lifestyle.</title>
        <authorList>
            <person name="Srinivasan J."/>
            <person name="Dillman A.R."/>
            <person name="Macchietto M.G."/>
            <person name="Heikkinen L."/>
            <person name="Lakso M."/>
            <person name="Fracchia K.M."/>
            <person name="Antoshechkin I."/>
            <person name="Mortazavi A."/>
            <person name="Wong G."/>
            <person name="Sternberg P.W."/>
        </authorList>
    </citation>
    <scope>NUCLEOTIDE SEQUENCE [LARGE SCALE GENOMIC DNA]</scope>
    <source>
        <strain evidence="2">MT8872</strain>
    </source>
</reference>
<reference evidence="3" key="2">
    <citation type="submission" date="2020-10" db="UniProtKB">
        <authorList>
            <consortium name="WormBaseParasite"/>
        </authorList>
    </citation>
    <scope>IDENTIFICATION</scope>
</reference>
<accession>A0A7E4VK11</accession>
<dbReference type="Proteomes" id="UP000492821">
    <property type="component" value="Unassembled WGS sequence"/>
</dbReference>
<feature type="compositionally biased region" description="Polar residues" evidence="1">
    <location>
        <begin position="19"/>
        <end position="28"/>
    </location>
</feature>
<dbReference type="WBParaSite" id="Pan_g21749.t1">
    <property type="protein sequence ID" value="Pan_g21749.t1"/>
    <property type="gene ID" value="Pan_g21749"/>
</dbReference>
<organism evidence="2 3">
    <name type="scientific">Panagrellus redivivus</name>
    <name type="common">Microworm</name>
    <dbReference type="NCBI Taxonomy" id="6233"/>
    <lineage>
        <taxon>Eukaryota</taxon>
        <taxon>Metazoa</taxon>
        <taxon>Ecdysozoa</taxon>
        <taxon>Nematoda</taxon>
        <taxon>Chromadorea</taxon>
        <taxon>Rhabditida</taxon>
        <taxon>Tylenchina</taxon>
        <taxon>Panagrolaimomorpha</taxon>
        <taxon>Panagrolaimoidea</taxon>
        <taxon>Panagrolaimidae</taxon>
        <taxon>Panagrellus</taxon>
    </lineage>
</organism>
<evidence type="ECO:0000313" key="3">
    <source>
        <dbReference type="WBParaSite" id="Pan_g21749.t1"/>
    </source>
</evidence>
<dbReference type="AlphaFoldDB" id="A0A7E4VK11"/>